<gene>
    <name evidence="2" type="ORF">BKG73_13225</name>
</gene>
<feature type="chain" id="PRO_5046679263" description="Alpha integrin" evidence="1">
    <location>
        <begin position="22"/>
        <end position="243"/>
    </location>
</feature>
<dbReference type="RefSeq" id="WP_070913012.1">
    <property type="nucleotide sequence ID" value="NZ_MLIC01000008.1"/>
</dbReference>
<accession>A0ABX3BZ51</accession>
<evidence type="ECO:0008006" key="4">
    <source>
        <dbReference type="Google" id="ProtNLM"/>
    </source>
</evidence>
<comment type="caution">
    <text evidence="2">The sequence shown here is derived from an EMBL/GenBank/DDBJ whole genome shotgun (WGS) entry which is preliminary data.</text>
</comment>
<dbReference type="EMBL" id="MLIH01000025">
    <property type="protein sequence ID" value="OHU09013.1"/>
    <property type="molecule type" value="Genomic_DNA"/>
</dbReference>
<sequence length="243" mass="26561">MLLAITVFMSSLSWVTAVAHAELPICPWRETTLVPEAAIPHRDCRLHSTDGSGLKFDVTYWSAGDTASPLAVRVVVLSPSGGELQTINELLEISSPSPVGLEDVDGDGRDELLIPISQRKLNGANNTRFSLWRAEKEATHFERTQMMGQAVYRSGDGYVVTNSGALSSRDLDFYLPTAAGYTQIVTITISAEDIDLDTRKVRTARCVAHKQAGLGAIDMDWRDSPVFCESPAARAIWPDAQRI</sequence>
<organism evidence="2 3">
    <name type="scientific">Mycobacteroides saopaulense</name>
    <dbReference type="NCBI Taxonomy" id="1578165"/>
    <lineage>
        <taxon>Bacteria</taxon>
        <taxon>Bacillati</taxon>
        <taxon>Actinomycetota</taxon>
        <taxon>Actinomycetes</taxon>
        <taxon>Mycobacteriales</taxon>
        <taxon>Mycobacteriaceae</taxon>
        <taxon>Mycobacteroides</taxon>
    </lineage>
</organism>
<feature type="signal peptide" evidence="1">
    <location>
        <begin position="1"/>
        <end position="21"/>
    </location>
</feature>
<name>A0ABX3BZ51_9MYCO</name>
<keyword evidence="3" id="KW-1185">Reference proteome</keyword>
<keyword evidence="1" id="KW-0732">Signal</keyword>
<proteinExistence type="predicted"/>
<dbReference type="Proteomes" id="UP000179621">
    <property type="component" value="Unassembled WGS sequence"/>
</dbReference>
<reference evidence="2 3" key="1">
    <citation type="submission" date="2016-10" db="EMBL/GenBank/DDBJ databases">
        <title>Evaluation of Human, Animal and Environmental Mycobacterium chelonae Isolates by Core Genome Phylogenomic Analysis, Targeted Gene Comparison, and Anti-microbial Susceptibility Patterns: A Tale of Mistaken Identities.</title>
        <authorList>
            <person name="Fogelson S.B."/>
            <person name="Camus A.C."/>
            <person name="Lorenz W."/>
            <person name="Vasireddy R."/>
            <person name="Vasireddy S."/>
            <person name="Smith T."/>
            <person name="Brown-Elliott B.A."/>
            <person name="Wallace R.J.Jr."/>
            <person name="Hasan N.A."/>
            <person name="Reischl U."/>
            <person name="Sanchez S."/>
        </authorList>
    </citation>
    <scope>NUCLEOTIDE SEQUENCE [LARGE SCALE GENOMIC DNA]</scope>
    <source>
        <strain evidence="2 3">8528</strain>
    </source>
</reference>
<evidence type="ECO:0000256" key="1">
    <source>
        <dbReference type="SAM" id="SignalP"/>
    </source>
</evidence>
<protein>
    <recommendedName>
        <fullName evidence="4">Alpha integrin</fullName>
    </recommendedName>
</protein>
<evidence type="ECO:0000313" key="2">
    <source>
        <dbReference type="EMBL" id="OHU09013.1"/>
    </source>
</evidence>
<evidence type="ECO:0000313" key="3">
    <source>
        <dbReference type="Proteomes" id="UP000179621"/>
    </source>
</evidence>